<sequence>MARRGDPDPVDRFGAAADLASGLGIRAGPSATSAVPRPRTEPPPSRPVSYYATPPEMSRSAANGYATAGPSSGARNAPAPYSHQAYTLGGPTPSTSAWSSVSSLLPRSPSSSSFASMSPSMERSRSTGSDSHSRQQSLTSACAPVTSTHLGAPPPQGDAYSPRSSAESRNGHRRSHDWGMEAEKAYVSDDDVREGAKRRIPERAGPVDWILDAPGALLSYLTRPLRATIPPNRLLTTSPALHATVPPMTGKKKSPLPIRLAIIAYLAFSFLYLTFSLPSYLFSSASRTDKDGNVSTRLGAEPGAAGWQVVRDYADGLGAKAGIDLPWLKPSDGASTSAAKPATDADVELSVEGWGKVQRIGNPDDADKADLSPQSNPLTPFTHTYRFSKMHDKVHWDLHDEIIPFAFSATAKVSSNDATALMYSNDAWLDTLPPFVKAWRGPVSLVYETAHSRHDTARRTALLSAIKALRDANPLVKQFVDFHILGVPTSMSERSIDKARERMIRQPFARNFHLNLARFFASTDVIFLAGDARITPSGGLRRRLTEAKAREIMLERGDALVVPMFGFLRDAVGEPSRIATTGQLREQLGLSTTGDAYAGVRDDEFEAIAAQHLGQLYESLPIAPEDWPNRKQTLVQLANTRSPTVSTQTVPQLALFDRRWEPNRGPSNWYLWRKSSADPRLNDEPAAGGGVGLGLDGKLGGGREPYKVVDYDLHYAPLVAMSRKGHPWCTERFDELRAACTYQMFLSGAEMYVLPEDWAFTLEVLEKNPTGYREDPAEKLKNSISSRLYGKFHQEACMHYGREFLSVGMWDSDKAQHLRETCTRTLGTWGMGAA</sequence>
<protein>
    <submittedName>
        <fullName evidence="3">Uncharacterized protein</fullName>
    </submittedName>
</protein>
<evidence type="ECO:0000313" key="3">
    <source>
        <dbReference type="EMBL" id="POY73353.1"/>
    </source>
</evidence>
<feature type="transmembrane region" description="Helical" evidence="2">
    <location>
        <begin position="260"/>
        <end position="282"/>
    </location>
</feature>
<evidence type="ECO:0000256" key="2">
    <source>
        <dbReference type="SAM" id="Phobius"/>
    </source>
</evidence>
<comment type="caution">
    <text evidence="3">The sequence shown here is derived from an EMBL/GenBank/DDBJ whole genome shotgun (WGS) entry which is preliminary data.</text>
</comment>
<feature type="compositionally biased region" description="Low complexity" evidence="1">
    <location>
        <begin position="91"/>
        <end position="121"/>
    </location>
</feature>
<dbReference type="Proteomes" id="UP000237144">
    <property type="component" value="Unassembled WGS sequence"/>
</dbReference>
<dbReference type="Pfam" id="PF13896">
    <property type="entry name" value="Glyco_transf_49"/>
    <property type="match status" value="1"/>
</dbReference>
<keyword evidence="2" id="KW-0472">Membrane</keyword>
<feature type="region of interest" description="Disordered" evidence="1">
    <location>
        <begin position="23"/>
        <end position="182"/>
    </location>
</feature>
<evidence type="ECO:0000313" key="4">
    <source>
        <dbReference type="Proteomes" id="UP000237144"/>
    </source>
</evidence>
<reference evidence="3 4" key="1">
    <citation type="journal article" date="2018" name="Front. Microbiol.">
        <title>Prospects for Fungal Bioremediation of Acidic Radioactive Waste Sites: Characterization and Genome Sequence of Rhodotorula taiwanensis MD1149.</title>
        <authorList>
            <person name="Tkavc R."/>
            <person name="Matrosova V.Y."/>
            <person name="Grichenko O.E."/>
            <person name="Gostincar C."/>
            <person name="Volpe R.P."/>
            <person name="Klimenkova P."/>
            <person name="Gaidamakova E.K."/>
            <person name="Zhou C.E."/>
            <person name="Stewart B.J."/>
            <person name="Lyman M.G."/>
            <person name="Malfatti S.A."/>
            <person name="Rubinfeld B."/>
            <person name="Courtot M."/>
            <person name="Singh J."/>
            <person name="Dalgard C.L."/>
            <person name="Hamilton T."/>
            <person name="Frey K.G."/>
            <person name="Gunde-Cimerman N."/>
            <person name="Dugan L."/>
            <person name="Daly M.J."/>
        </authorList>
    </citation>
    <scope>NUCLEOTIDE SEQUENCE [LARGE SCALE GENOMIC DNA]</scope>
    <source>
        <strain evidence="3 4">MD1149</strain>
    </source>
</reference>
<keyword evidence="2" id="KW-0812">Transmembrane</keyword>
<dbReference type="EMBL" id="PJQD01000038">
    <property type="protein sequence ID" value="POY73353.1"/>
    <property type="molecule type" value="Genomic_DNA"/>
</dbReference>
<feature type="compositionally biased region" description="Polar residues" evidence="1">
    <location>
        <begin position="126"/>
        <end position="149"/>
    </location>
</feature>
<name>A0A2S5B9A5_9BASI</name>
<dbReference type="OrthoDB" id="3056235at2759"/>
<dbReference type="STRING" id="741276.A0A2S5B9A5"/>
<evidence type="ECO:0000256" key="1">
    <source>
        <dbReference type="SAM" id="MobiDB-lite"/>
    </source>
</evidence>
<keyword evidence="4" id="KW-1185">Reference proteome</keyword>
<organism evidence="3 4">
    <name type="scientific">Rhodotorula taiwanensis</name>
    <dbReference type="NCBI Taxonomy" id="741276"/>
    <lineage>
        <taxon>Eukaryota</taxon>
        <taxon>Fungi</taxon>
        <taxon>Dikarya</taxon>
        <taxon>Basidiomycota</taxon>
        <taxon>Pucciniomycotina</taxon>
        <taxon>Microbotryomycetes</taxon>
        <taxon>Sporidiobolales</taxon>
        <taxon>Sporidiobolaceae</taxon>
        <taxon>Rhodotorula</taxon>
    </lineage>
</organism>
<gene>
    <name evidence="3" type="ORF">BMF94_3688</name>
</gene>
<accession>A0A2S5B9A5</accession>
<proteinExistence type="predicted"/>
<dbReference type="AlphaFoldDB" id="A0A2S5B9A5"/>
<keyword evidence="2" id="KW-1133">Transmembrane helix</keyword>